<gene>
    <name evidence="1" type="ORF">H8698_12850</name>
</gene>
<dbReference type="InterPro" id="IPR024265">
    <property type="entry name" value="DUF3788"/>
</dbReference>
<keyword evidence="2" id="KW-1185">Reference proteome</keyword>
<comment type="caution">
    <text evidence="1">The sequence shown here is derived from an EMBL/GenBank/DDBJ whole genome shotgun (WGS) entry which is preliminary data.</text>
</comment>
<dbReference type="AlphaFoldDB" id="A0A926HZ76"/>
<proteinExistence type="predicted"/>
<organism evidence="1 2">
    <name type="scientific">Congzhengia minquanensis</name>
    <dbReference type="NCBI Taxonomy" id="2763657"/>
    <lineage>
        <taxon>Bacteria</taxon>
        <taxon>Bacillati</taxon>
        <taxon>Bacillota</taxon>
        <taxon>Clostridia</taxon>
        <taxon>Eubacteriales</taxon>
        <taxon>Oscillospiraceae</taxon>
        <taxon>Congzhengia</taxon>
    </lineage>
</organism>
<evidence type="ECO:0000313" key="2">
    <source>
        <dbReference type="Proteomes" id="UP000611762"/>
    </source>
</evidence>
<dbReference type="RefSeq" id="WP_249313849.1">
    <property type="nucleotide sequence ID" value="NZ_JACRSU010000006.1"/>
</dbReference>
<dbReference type="Pfam" id="PF12663">
    <property type="entry name" value="DUF3788"/>
    <property type="match status" value="1"/>
</dbReference>
<evidence type="ECO:0000313" key="1">
    <source>
        <dbReference type="EMBL" id="MBC8541864.1"/>
    </source>
</evidence>
<dbReference type="EMBL" id="JACRSU010000006">
    <property type="protein sequence ID" value="MBC8541864.1"/>
    <property type="molecule type" value="Genomic_DNA"/>
</dbReference>
<name>A0A926HZ76_9FIRM</name>
<dbReference type="Proteomes" id="UP000611762">
    <property type="component" value="Unassembled WGS sequence"/>
</dbReference>
<sequence length="141" mass="16051">MTWSEKYTQEFQPDLNAVAEYINSPLWTELLRFMEETYGVTPKIEYSKCSGAPGWNVKLKKGGRALCTLYPEKDVFTCLICIGRREVAEAELVLSSHEALRVLYENTKPFNGARWLMIAVTDGDVLNVVKKLITIRACVKK</sequence>
<protein>
    <submittedName>
        <fullName evidence="1">DUF3788 domain-containing protein</fullName>
    </submittedName>
</protein>
<reference evidence="1" key="1">
    <citation type="submission" date="2020-08" db="EMBL/GenBank/DDBJ databases">
        <title>Genome public.</title>
        <authorList>
            <person name="Liu C."/>
            <person name="Sun Q."/>
        </authorList>
    </citation>
    <scope>NUCLEOTIDE SEQUENCE</scope>
    <source>
        <strain evidence="1">H8</strain>
    </source>
</reference>
<accession>A0A926HZ76</accession>